<dbReference type="EMBL" id="PKUQ01000016">
    <property type="protein sequence ID" value="PLW77412.1"/>
    <property type="molecule type" value="Genomic_DNA"/>
</dbReference>
<evidence type="ECO:0000313" key="10">
    <source>
        <dbReference type="Proteomes" id="UP000234881"/>
    </source>
</evidence>
<dbReference type="Pfam" id="PF01594">
    <property type="entry name" value="AI-2E_transport"/>
    <property type="match status" value="1"/>
</dbReference>
<feature type="transmembrane region" description="Helical" evidence="8">
    <location>
        <begin position="211"/>
        <end position="238"/>
    </location>
</feature>
<feature type="transmembrane region" description="Helical" evidence="8">
    <location>
        <begin position="245"/>
        <end position="267"/>
    </location>
</feature>
<name>A0A2N5XSC2_9HYPH</name>
<keyword evidence="10" id="KW-1185">Reference proteome</keyword>
<feature type="transmembrane region" description="Helical" evidence="8">
    <location>
        <begin position="151"/>
        <end position="171"/>
    </location>
</feature>
<comment type="similarity">
    <text evidence="2">Belongs to the autoinducer-2 exporter (AI-2E) (TC 2.A.86) family.</text>
</comment>
<evidence type="ECO:0000256" key="2">
    <source>
        <dbReference type="ARBA" id="ARBA00009773"/>
    </source>
</evidence>
<dbReference type="PANTHER" id="PTHR21716">
    <property type="entry name" value="TRANSMEMBRANE PROTEIN"/>
    <property type="match status" value="1"/>
</dbReference>
<gene>
    <name evidence="9" type="ORF">C0081_08730</name>
</gene>
<dbReference type="GO" id="GO:0055085">
    <property type="term" value="P:transmembrane transport"/>
    <property type="evidence" value="ECO:0007669"/>
    <property type="project" value="TreeGrafter"/>
</dbReference>
<evidence type="ECO:0000256" key="7">
    <source>
        <dbReference type="ARBA" id="ARBA00023136"/>
    </source>
</evidence>
<dbReference type="AlphaFoldDB" id="A0A2N5XSC2"/>
<comment type="subcellular location">
    <subcellularLocation>
        <location evidence="1">Cell membrane</location>
        <topology evidence="1">Multi-pass membrane protein</topology>
    </subcellularLocation>
</comment>
<reference evidence="9 10" key="1">
    <citation type="submission" date="2018-01" db="EMBL/GenBank/DDBJ databases">
        <title>The draft genome sequence of Cohaesibacter sp. H1304.</title>
        <authorList>
            <person name="Wang N.-N."/>
            <person name="Du Z.-J."/>
        </authorList>
    </citation>
    <scope>NUCLEOTIDE SEQUENCE [LARGE SCALE GENOMIC DNA]</scope>
    <source>
        <strain evidence="9 10">H1304</strain>
    </source>
</reference>
<dbReference type="PANTHER" id="PTHR21716:SF53">
    <property type="entry name" value="PERMEASE PERM-RELATED"/>
    <property type="match status" value="1"/>
</dbReference>
<dbReference type="GO" id="GO:0005886">
    <property type="term" value="C:plasma membrane"/>
    <property type="evidence" value="ECO:0007669"/>
    <property type="project" value="UniProtKB-SubCell"/>
</dbReference>
<dbReference type="InterPro" id="IPR002549">
    <property type="entry name" value="AI-2E-like"/>
</dbReference>
<feature type="transmembrane region" description="Helical" evidence="8">
    <location>
        <begin position="7"/>
        <end position="40"/>
    </location>
</feature>
<keyword evidence="4" id="KW-1003">Cell membrane</keyword>
<dbReference type="OrthoDB" id="5792512at2"/>
<evidence type="ECO:0000256" key="8">
    <source>
        <dbReference type="SAM" id="Phobius"/>
    </source>
</evidence>
<evidence type="ECO:0000256" key="6">
    <source>
        <dbReference type="ARBA" id="ARBA00022989"/>
    </source>
</evidence>
<sequence>MSLQKQFTVWMVVLGVFILCLFLFRSVLLPFIAGMALAYLLDPVADGFERLGMNRMFATISVLMLFVLIFFFLLVLIVPTLAHQMNGFAENLPGYIASLQELIVKSSSDHLPKFLSDFDPTDLQNSIKDLVGEGASWIGKLIQSLWNGGQALIDMLALIVITPVVAFYLLYDWDRMVEKIDGWLPRDHQYTVRRLARDIDNSVSGFVRGQIMVGLILGVFYALSLSLLGLNFGLLIGLVAGLLSFVPYAGATLGLLVSTGVAIVQFWPDPVPIGLAFGIFVIGQFVEGNILQPRLVGERVGLHPVWLMFALLAFGSLFGFVGMLIAVPAAAAVGVIVRHGLQQYLHSPLYNGRSGGLIVGAPDDDTSDA</sequence>
<keyword evidence="6 8" id="KW-1133">Transmembrane helix</keyword>
<comment type="caution">
    <text evidence="9">The sequence shown here is derived from an EMBL/GenBank/DDBJ whole genome shotgun (WGS) entry which is preliminary data.</text>
</comment>
<dbReference type="RefSeq" id="WP_101533430.1">
    <property type="nucleotide sequence ID" value="NZ_JBFHIU010000006.1"/>
</dbReference>
<keyword evidence="7 8" id="KW-0472">Membrane</keyword>
<protein>
    <submittedName>
        <fullName evidence="9">AI-2E family transporter</fullName>
    </submittedName>
</protein>
<feature type="transmembrane region" description="Helical" evidence="8">
    <location>
        <begin position="304"/>
        <end position="337"/>
    </location>
</feature>
<evidence type="ECO:0000256" key="5">
    <source>
        <dbReference type="ARBA" id="ARBA00022692"/>
    </source>
</evidence>
<evidence type="ECO:0000313" key="9">
    <source>
        <dbReference type="EMBL" id="PLW77412.1"/>
    </source>
</evidence>
<accession>A0A2N5XSC2</accession>
<dbReference type="Proteomes" id="UP000234881">
    <property type="component" value="Unassembled WGS sequence"/>
</dbReference>
<evidence type="ECO:0000256" key="3">
    <source>
        <dbReference type="ARBA" id="ARBA00022448"/>
    </source>
</evidence>
<feature type="transmembrane region" description="Helical" evidence="8">
    <location>
        <begin position="60"/>
        <end position="82"/>
    </location>
</feature>
<evidence type="ECO:0000256" key="4">
    <source>
        <dbReference type="ARBA" id="ARBA00022475"/>
    </source>
</evidence>
<proteinExistence type="inferred from homology"/>
<keyword evidence="5 8" id="KW-0812">Transmembrane</keyword>
<feature type="transmembrane region" description="Helical" evidence="8">
    <location>
        <begin position="273"/>
        <end position="292"/>
    </location>
</feature>
<organism evidence="9 10">
    <name type="scientific">Cohaesibacter celericrescens</name>
    <dbReference type="NCBI Taxonomy" id="2067669"/>
    <lineage>
        <taxon>Bacteria</taxon>
        <taxon>Pseudomonadati</taxon>
        <taxon>Pseudomonadota</taxon>
        <taxon>Alphaproteobacteria</taxon>
        <taxon>Hyphomicrobiales</taxon>
        <taxon>Cohaesibacteraceae</taxon>
    </lineage>
</organism>
<evidence type="ECO:0000256" key="1">
    <source>
        <dbReference type="ARBA" id="ARBA00004651"/>
    </source>
</evidence>
<keyword evidence="3" id="KW-0813">Transport</keyword>